<protein>
    <submittedName>
        <fullName evidence="2">Uncharacterized protein</fullName>
    </submittedName>
</protein>
<dbReference type="Proteomes" id="UP000664991">
    <property type="component" value="Unassembled WGS sequence"/>
</dbReference>
<evidence type="ECO:0000313" key="3">
    <source>
        <dbReference type="Proteomes" id="UP000664991"/>
    </source>
</evidence>
<sequence>MKENLLNCSTSKLLDEKKIFSKSLTPDPPSRARPRLANPKDPESSRQGAWHPPFTSVPCGVCQPQV</sequence>
<reference evidence="2 3" key="1">
    <citation type="submission" date="2020-12" db="EMBL/GenBank/DDBJ databases">
        <title>De novo assembly of Tibetan sheep genome.</title>
        <authorList>
            <person name="Li X."/>
        </authorList>
    </citation>
    <scope>NUCLEOTIDE SEQUENCE [LARGE SCALE GENOMIC DNA]</scope>
    <source>
        <tissue evidence="2">Heart</tissue>
    </source>
</reference>
<evidence type="ECO:0000256" key="1">
    <source>
        <dbReference type="SAM" id="MobiDB-lite"/>
    </source>
</evidence>
<accession>A0A836D4V0</accession>
<evidence type="ECO:0000313" key="2">
    <source>
        <dbReference type="EMBL" id="KAG5213051.1"/>
    </source>
</evidence>
<gene>
    <name evidence="2" type="ORF">JEQ12_008837</name>
</gene>
<comment type="caution">
    <text evidence="2">The sequence shown here is derived from an EMBL/GenBank/DDBJ whole genome shotgun (WGS) entry which is preliminary data.</text>
</comment>
<feature type="region of interest" description="Disordered" evidence="1">
    <location>
        <begin position="17"/>
        <end position="56"/>
    </location>
</feature>
<dbReference type="EMBL" id="JAEMGP010000002">
    <property type="protein sequence ID" value="KAG5213051.1"/>
    <property type="molecule type" value="Genomic_DNA"/>
</dbReference>
<dbReference type="AlphaFoldDB" id="A0A836D4V0"/>
<organism evidence="2 3">
    <name type="scientific">Ovis aries</name>
    <name type="common">Sheep</name>
    <dbReference type="NCBI Taxonomy" id="9940"/>
    <lineage>
        <taxon>Eukaryota</taxon>
        <taxon>Metazoa</taxon>
        <taxon>Chordata</taxon>
        <taxon>Craniata</taxon>
        <taxon>Vertebrata</taxon>
        <taxon>Euteleostomi</taxon>
        <taxon>Mammalia</taxon>
        <taxon>Eutheria</taxon>
        <taxon>Laurasiatheria</taxon>
        <taxon>Artiodactyla</taxon>
        <taxon>Ruminantia</taxon>
        <taxon>Pecora</taxon>
        <taxon>Bovidae</taxon>
        <taxon>Caprinae</taxon>
        <taxon>Ovis</taxon>
    </lineage>
</organism>
<proteinExistence type="predicted"/>
<name>A0A836D4V0_SHEEP</name>